<name>A0ABY7DIZ7_MYAAR</name>
<reference evidence="1" key="1">
    <citation type="submission" date="2022-11" db="EMBL/GenBank/DDBJ databases">
        <title>Centuries of genome instability and evolution in soft-shell clam transmissible cancer (bioRxiv).</title>
        <authorList>
            <person name="Hart S.F.M."/>
            <person name="Yonemitsu M.A."/>
            <person name="Giersch R.M."/>
            <person name="Beal B.F."/>
            <person name="Arriagada G."/>
            <person name="Davis B.W."/>
            <person name="Ostrander E.A."/>
            <person name="Goff S.P."/>
            <person name="Metzger M.J."/>
        </authorList>
    </citation>
    <scope>NUCLEOTIDE SEQUENCE</scope>
    <source>
        <strain evidence="1">MELC-2E11</strain>
        <tissue evidence="1">Siphon/mantle</tissue>
    </source>
</reference>
<protein>
    <submittedName>
        <fullName evidence="1">Uncharacterized protein</fullName>
    </submittedName>
</protein>
<evidence type="ECO:0000313" key="2">
    <source>
        <dbReference type="Proteomes" id="UP001164746"/>
    </source>
</evidence>
<proteinExistence type="predicted"/>
<keyword evidence="2" id="KW-1185">Reference proteome</keyword>
<organism evidence="1 2">
    <name type="scientific">Mya arenaria</name>
    <name type="common">Soft-shell clam</name>
    <dbReference type="NCBI Taxonomy" id="6604"/>
    <lineage>
        <taxon>Eukaryota</taxon>
        <taxon>Metazoa</taxon>
        <taxon>Spiralia</taxon>
        <taxon>Lophotrochozoa</taxon>
        <taxon>Mollusca</taxon>
        <taxon>Bivalvia</taxon>
        <taxon>Autobranchia</taxon>
        <taxon>Heteroconchia</taxon>
        <taxon>Euheterodonta</taxon>
        <taxon>Imparidentia</taxon>
        <taxon>Neoheterodontei</taxon>
        <taxon>Myida</taxon>
        <taxon>Myoidea</taxon>
        <taxon>Myidae</taxon>
        <taxon>Mya</taxon>
    </lineage>
</organism>
<accession>A0ABY7DIZ7</accession>
<sequence>MIPVLYNNILGSTNLKPPPFITKHPPRVLERDGDIKKRKEVLDGVLMKTDNCHVEAHKLIFAPDRSNITMQDIIVLLCSEFLVLHLRKSKITKLYSAYSDA</sequence>
<dbReference type="Proteomes" id="UP001164746">
    <property type="component" value="Chromosome 2"/>
</dbReference>
<gene>
    <name evidence="1" type="ORF">MAR_030367</name>
</gene>
<evidence type="ECO:0000313" key="1">
    <source>
        <dbReference type="EMBL" id="WAQ97677.1"/>
    </source>
</evidence>
<dbReference type="EMBL" id="CP111013">
    <property type="protein sequence ID" value="WAQ97677.1"/>
    <property type="molecule type" value="Genomic_DNA"/>
</dbReference>